<evidence type="ECO:0000313" key="2">
    <source>
        <dbReference type="EMBL" id="CAF1625117.1"/>
    </source>
</evidence>
<evidence type="ECO:0000313" key="1">
    <source>
        <dbReference type="EMBL" id="CAF1491301.1"/>
    </source>
</evidence>
<keyword evidence="3" id="KW-1185">Reference proteome</keyword>
<name>A0A815SH89_ADIRI</name>
<dbReference type="AlphaFoldDB" id="A0A815SH89"/>
<proteinExistence type="predicted"/>
<gene>
    <name evidence="1" type="ORF">EDS130_LOCUS42042</name>
    <name evidence="2" type="ORF">XAT740_LOCUS50799</name>
</gene>
<accession>A0A815SH89</accession>
<dbReference type="EMBL" id="CAJNOR010007899">
    <property type="protein sequence ID" value="CAF1625117.1"/>
    <property type="molecule type" value="Genomic_DNA"/>
</dbReference>
<organism evidence="1 4">
    <name type="scientific">Adineta ricciae</name>
    <name type="common">Rotifer</name>
    <dbReference type="NCBI Taxonomy" id="249248"/>
    <lineage>
        <taxon>Eukaryota</taxon>
        <taxon>Metazoa</taxon>
        <taxon>Spiralia</taxon>
        <taxon>Gnathifera</taxon>
        <taxon>Rotifera</taxon>
        <taxon>Eurotatoria</taxon>
        <taxon>Bdelloidea</taxon>
        <taxon>Adinetida</taxon>
        <taxon>Adinetidae</taxon>
        <taxon>Adineta</taxon>
    </lineage>
</organism>
<sequence length="115" mass="13049">MNVMENFIGTDDIRTVFIIECENGKSIRLHSYFEEENEIFLLPGTYFQVKGKWKAADNLYMIGLTEKSPPYATITPPFDNSVTLAKELIDSSLDSCSSSECTYESSIIFNRPNSE</sequence>
<reference evidence="1" key="1">
    <citation type="submission" date="2021-02" db="EMBL/GenBank/DDBJ databases">
        <authorList>
            <person name="Nowell W R."/>
        </authorList>
    </citation>
    <scope>NUCLEOTIDE SEQUENCE</scope>
</reference>
<protein>
    <submittedName>
        <fullName evidence="1">Uncharacterized protein</fullName>
    </submittedName>
</protein>
<dbReference type="Proteomes" id="UP000663828">
    <property type="component" value="Unassembled WGS sequence"/>
</dbReference>
<dbReference type="EMBL" id="CAJNOJ010000589">
    <property type="protein sequence ID" value="CAF1491301.1"/>
    <property type="molecule type" value="Genomic_DNA"/>
</dbReference>
<dbReference type="Proteomes" id="UP000663852">
    <property type="component" value="Unassembled WGS sequence"/>
</dbReference>
<dbReference type="OrthoDB" id="423533at2759"/>
<evidence type="ECO:0000313" key="4">
    <source>
        <dbReference type="Proteomes" id="UP000663852"/>
    </source>
</evidence>
<dbReference type="Gene3D" id="3.90.176.10">
    <property type="entry name" value="Toxin ADP-ribosyltransferase, Chain A, domain 1"/>
    <property type="match status" value="1"/>
</dbReference>
<comment type="caution">
    <text evidence="1">The sequence shown here is derived from an EMBL/GenBank/DDBJ whole genome shotgun (WGS) entry which is preliminary data.</text>
</comment>
<evidence type="ECO:0000313" key="3">
    <source>
        <dbReference type="Proteomes" id="UP000663828"/>
    </source>
</evidence>